<reference evidence="2" key="1">
    <citation type="journal article" date="2014" name="BMC Genomics">
        <title>Characterizing the developmental transcriptome of the oriental fruit fly, Bactrocera dorsalis (Diptera: Tephritidae) through comparative genomic analysis with Drosophila melanogaster utilizing modENCODE datasets.</title>
        <authorList>
            <person name="Geib S.M."/>
            <person name="Calla B."/>
            <person name="Hall B."/>
            <person name="Hou S."/>
            <person name="Manoukis N.C."/>
        </authorList>
    </citation>
    <scope>NUCLEOTIDE SEQUENCE</scope>
    <source>
        <strain evidence="2">Punador</strain>
    </source>
</reference>
<evidence type="ECO:0000256" key="1">
    <source>
        <dbReference type="SAM" id="MobiDB-lite"/>
    </source>
</evidence>
<organism evidence="2">
    <name type="scientific">Bactrocera dorsalis</name>
    <name type="common">Oriental fruit fly</name>
    <name type="synonym">Dacus dorsalis</name>
    <dbReference type="NCBI Taxonomy" id="27457"/>
    <lineage>
        <taxon>Eukaryota</taxon>
        <taxon>Metazoa</taxon>
        <taxon>Ecdysozoa</taxon>
        <taxon>Arthropoda</taxon>
        <taxon>Hexapoda</taxon>
        <taxon>Insecta</taxon>
        <taxon>Pterygota</taxon>
        <taxon>Neoptera</taxon>
        <taxon>Endopterygota</taxon>
        <taxon>Diptera</taxon>
        <taxon>Brachycera</taxon>
        <taxon>Muscomorpha</taxon>
        <taxon>Tephritoidea</taxon>
        <taxon>Tephritidae</taxon>
        <taxon>Bactrocera</taxon>
        <taxon>Bactrocera</taxon>
    </lineage>
</organism>
<sequence>AVYFIQKRSLLERFTDIGRSTLLNFPSFFPWNKYIFNREKRSITRKCIFRKILPTTRKRPQTIIEIVGTTNASETQSDFTPARTTVNFDFLFSTKSTIASKSDSIPARTANARDLSTPTFTNEMVSRHTTTSKKARDSTPSDFITNMF</sequence>
<accession>A0A034WRC6</accession>
<name>A0A034WRC6_BACDO</name>
<dbReference type="EMBL" id="GAKP01002644">
    <property type="protein sequence ID" value="JAC56308.1"/>
    <property type="molecule type" value="Transcribed_RNA"/>
</dbReference>
<dbReference type="AlphaFoldDB" id="A0A034WRC6"/>
<feature type="non-terminal residue" evidence="2">
    <location>
        <position position="1"/>
    </location>
</feature>
<evidence type="ECO:0000313" key="2">
    <source>
        <dbReference type="EMBL" id="JAC56308.1"/>
    </source>
</evidence>
<proteinExistence type="predicted"/>
<protein>
    <submittedName>
        <fullName evidence="2">Uncharacterized protein</fullName>
    </submittedName>
</protein>
<feature type="region of interest" description="Disordered" evidence="1">
    <location>
        <begin position="124"/>
        <end position="148"/>
    </location>
</feature>